<protein>
    <submittedName>
        <fullName evidence="1">Uncharacterized protein</fullName>
    </submittedName>
</protein>
<proteinExistence type="predicted"/>
<dbReference type="AlphaFoldDB" id="A0A0F9LK89"/>
<evidence type="ECO:0000313" key="1">
    <source>
        <dbReference type="EMBL" id="KKM93778.1"/>
    </source>
</evidence>
<name>A0A0F9LK89_9ZZZZ</name>
<accession>A0A0F9LK89</accession>
<sequence length="77" mass="8279">MTPDKSKEAAGETPKACAAAASLEDLRAWLPGAEDDFIRAQLKKGVTIVEGQNAWIAEKQKRNTAAETKKPGAKVDR</sequence>
<gene>
    <name evidence="1" type="ORF">LCGC14_1204860</name>
</gene>
<reference evidence="1" key="1">
    <citation type="journal article" date="2015" name="Nature">
        <title>Complex archaea that bridge the gap between prokaryotes and eukaryotes.</title>
        <authorList>
            <person name="Spang A."/>
            <person name="Saw J.H."/>
            <person name="Jorgensen S.L."/>
            <person name="Zaremba-Niedzwiedzka K."/>
            <person name="Martijn J."/>
            <person name="Lind A.E."/>
            <person name="van Eijk R."/>
            <person name="Schleper C."/>
            <person name="Guy L."/>
            <person name="Ettema T.J."/>
        </authorList>
    </citation>
    <scope>NUCLEOTIDE SEQUENCE</scope>
</reference>
<comment type="caution">
    <text evidence="1">The sequence shown here is derived from an EMBL/GenBank/DDBJ whole genome shotgun (WGS) entry which is preliminary data.</text>
</comment>
<dbReference type="EMBL" id="LAZR01006222">
    <property type="protein sequence ID" value="KKM93778.1"/>
    <property type="molecule type" value="Genomic_DNA"/>
</dbReference>
<organism evidence="1">
    <name type="scientific">marine sediment metagenome</name>
    <dbReference type="NCBI Taxonomy" id="412755"/>
    <lineage>
        <taxon>unclassified sequences</taxon>
        <taxon>metagenomes</taxon>
        <taxon>ecological metagenomes</taxon>
    </lineage>
</organism>